<name>A0A8X7BL84_TRICX</name>
<dbReference type="Proteomes" id="UP000887159">
    <property type="component" value="Unassembled WGS sequence"/>
</dbReference>
<organism evidence="2 3">
    <name type="scientific">Trichonephila clavipes</name>
    <name type="common">Golden silk orbweaver</name>
    <name type="synonym">Nephila clavipes</name>
    <dbReference type="NCBI Taxonomy" id="2585209"/>
    <lineage>
        <taxon>Eukaryota</taxon>
        <taxon>Metazoa</taxon>
        <taxon>Ecdysozoa</taxon>
        <taxon>Arthropoda</taxon>
        <taxon>Chelicerata</taxon>
        <taxon>Arachnida</taxon>
        <taxon>Araneae</taxon>
        <taxon>Araneomorphae</taxon>
        <taxon>Entelegynae</taxon>
        <taxon>Araneoidea</taxon>
        <taxon>Nephilidae</taxon>
        <taxon>Trichonephila</taxon>
    </lineage>
</organism>
<protein>
    <submittedName>
        <fullName evidence="2">Spider silk-constituting element SpiCE-NMa4</fullName>
    </submittedName>
</protein>
<evidence type="ECO:0000256" key="1">
    <source>
        <dbReference type="SAM" id="SignalP"/>
    </source>
</evidence>
<dbReference type="EMBL" id="BMAU01021424">
    <property type="protein sequence ID" value="GFY34502.1"/>
    <property type="molecule type" value="Genomic_DNA"/>
</dbReference>
<keyword evidence="1" id="KW-0732">Signal</keyword>
<keyword evidence="3" id="KW-1185">Reference proteome</keyword>
<gene>
    <name evidence="2" type="primary">SpiCE-NMa4</name>
    <name evidence="2" type="ORF">TNCV_6000341</name>
</gene>
<proteinExistence type="predicted"/>
<reference evidence="2" key="1">
    <citation type="submission" date="2020-08" db="EMBL/GenBank/DDBJ databases">
        <title>Multicomponent nature underlies the extraordinary mechanical properties of spider dragline silk.</title>
        <authorList>
            <person name="Kono N."/>
            <person name="Nakamura H."/>
            <person name="Mori M."/>
            <person name="Yoshida Y."/>
            <person name="Ohtoshi R."/>
            <person name="Malay A.D."/>
            <person name="Moran D.A.P."/>
            <person name="Tomita M."/>
            <person name="Numata K."/>
            <person name="Arakawa K."/>
        </authorList>
    </citation>
    <scope>NUCLEOTIDE SEQUENCE</scope>
</reference>
<accession>A0A8X7BL84</accession>
<feature type="signal peptide" evidence="1">
    <location>
        <begin position="1"/>
        <end position="21"/>
    </location>
</feature>
<evidence type="ECO:0000313" key="3">
    <source>
        <dbReference type="Proteomes" id="UP000887159"/>
    </source>
</evidence>
<comment type="caution">
    <text evidence="2">The sequence shown here is derived from an EMBL/GenBank/DDBJ whole genome shotgun (WGS) entry which is preliminary data.</text>
</comment>
<sequence>MNRLPIQILVVSVLAVSSVIAIKGYDNDFVNFNYRSDKCISTSGDQSLCDELQSCIQKLPITLLNNFNECVSQIYPDGMLGKCNDQENLFGTMEQLNQYFHCFLTKLPQKSSLSPAEHRQFDHPYKAVDGSAELSCFVPTDELSWFLLPS</sequence>
<dbReference type="AlphaFoldDB" id="A0A8X7BL84"/>
<feature type="chain" id="PRO_5036484723" evidence="1">
    <location>
        <begin position="22"/>
        <end position="150"/>
    </location>
</feature>
<evidence type="ECO:0000313" key="2">
    <source>
        <dbReference type="EMBL" id="GFY34502.1"/>
    </source>
</evidence>